<keyword evidence="3" id="KW-0539">Nucleus</keyword>
<evidence type="ECO:0000313" key="5">
    <source>
        <dbReference type="Proteomes" id="UP000001640"/>
    </source>
</evidence>
<dbReference type="eggNOG" id="KOG3404">
    <property type="taxonomic scope" value="Eukaryota"/>
</dbReference>
<dbReference type="Proteomes" id="UP000001640">
    <property type="component" value="Chromosome 4"/>
</dbReference>
<name>G0VEP2_NAUCA</name>
<dbReference type="InterPro" id="IPR018230">
    <property type="entry name" value="BUD31/G10-rel_CS"/>
</dbReference>
<dbReference type="PROSITE" id="PS00998">
    <property type="entry name" value="G10_2"/>
    <property type="match status" value="1"/>
</dbReference>
<organism evidence="4 5">
    <name type="scientific">Naumovozyma castellii</name>
    <name type="common">Yeast</name>
    <name type="synonym">Saccharomyces castellii</name>
    <dbReference type="NCBI Taxonomy" id="27288"/>
    <lineage>
        <taxon>Eukaryota</taxon>
        <taxon>Fungi</taxon>
        <taxon>Dikarya</taxon>
        <taxon>Ascomycota</taxon>
        <taxon>Saccharomycotina</taxon>
        <taxon>Saccharomycetes</taxon>
        <taxon>Saccharomycetales</taxon>
        <taxon>Saccharomycetaceae</taxon>
        <taxon>Naumovozyma</taxon>
    </lineage>
</organism>
<dbReference type="Pfam" id="PF01125">
    <property type="entry name" value="BUD31"/>
    <property type="match status" value="1"/>
</dbReference>
<sequence length="157" mass="18679">MPRIKTNRTNQAPDGFDKIKPTLDDFELRLREIHEKKDSRLSTKANENLWKIIQINHERSHYIYKLFYKRKAISRELYDWLLKEKYADKFLIAKWKKKGYEKLCCLRCIQSDETNRGKTCICRVPRIQLEEDAESRGTEVTFQQCVHCGCRGCASTD</sequence>
<dbReference type="PANTHER" id="PTHR19411">
    <property type="entry name" value="PROTEIN BUD31-RELATED"/>
    <property type="match status" value="1"/>
</dbReference>
<dbReference type="FunCoup" id="G0VEP2">
    <property type="interactions" value="999"/>
</dbReference>
<comment type="similarity">
    <text evidence="2">Belongs to the BUD31 (G10) family.</text>
</comment>
<reference key="2">
    <citation type="submission" date="2011-08" db="EMBL/GenBank/DDBJ databases">
        <title>Genome sequence of Naumovozyma castellii.</title>
        <authorList>
            <person name="Gordon J.L."/>
            <person name="Armisen D."/>
            <person name="Proux-Wera E."/>
            <person name="OhEigeartaigh S.S."/>
            <person name="Byrne K.P."/>
            <person name="Wolfe K.H."/>
        </authorList>
    </citation>
    <scope>NUCLEOTIDE SEQUENCE</scope>
    <source>
        <strain>Type strain:CBS 4309</strain>
    </source>
</reference>
<gene>
    <name evidence="4" type="primary">NCAS0D04520</name>
    <name evidence="4" type="ordered locus">NCAS_0D04520</name>
</gene>
<evidence type="ECO:0000313" key="4">
    <source>
        <dbReference type="EMBL" id="CCC70033.1"/>
    </source>
</evidence>
<proteinExistence type="inferred from homology"/>
<evidence type="ECO:0000256" key="3">
    <source>
        <dbReference type="ARBA" id="ARBA00023242"/>
    </source>
</evidence>
<protein>
    <submittedName>
        <fullName evidence="4">Uncharacterized protein</fullName>
    </submittedName>
</protein>
<dbReference type="AlphaFoldDB" id="G0VEP2"/>
<dbReference type="PRINTS" id="PR00322">
    <property type="entry name" value="G10"/>
</dbReference>
<dbReference type="GO" id="GO:0000974">
    <property type="term" value="C:Prp19 complex"/>
    <property type="evidence" value="ECO:0007669"/>
    <property type="project" value="EnsemblFungi"/>
</dbReference>
<comment type="subcellular location">
    <subcellularLocation>
        <location evidence="1">Nucleus</location>
    </subcellularLocation>
</comment>
<dbReference type="GO" id="GO:0005686">
    <property type="term" value="C:U2 snRNP"/>
    <property type="evidence" value="ECO:0007669"/>
    <property type="project" value="EnsemblFungi"/>
</dbReference>
<dbReference type="RefSeq" id="XP_003676394.1">
    <property type="nucleotide sequence ID" value="XM_003676346.1"/>
</dbReference>
<evidence type="ECO:0000256" key="2">
    <source>
        <dbReference type="ARBA" id="ARBA00005287"/>
    </source>
</evidence>
<dbReference type="GO" id="GO:0005681">
    <property type="term" value="C:spliceosomal complex"/>
    <property type="evidence" value="ECO:0007669"/>
    <property type="project" value="TreeGrafter"/>
</dbReference>
<dbReference type="EMBL" id="HE576755">
    <property type="protein sequence ID" value="CCC70033.1"/>
    <property type="molecule type" value="Genomic_DNA"/>
</dbReference>
<dbReference type="GeneID" id="96903639"/>
<dbReference type="STRING" id="1064592.G0VEP2"/>
<dbReference type="OMA" id="FGTSCIC"/>
<evidence type="ECO:0000256" key="1">
    <source>
        <dbReference type="ARBA" id="ARBA00004123"/>
    </source>
</evidence>
<dbReference type="InterPro" id="IPR001748">
    <property type="entry name" value="BUD31"/>
</dbReference>
<dbReference type="KEGG" id="ncs:NCAS_0D04520"/>
<dbReference type="GO" id="GO:0000398">
    <property type="term" value="P:mRNA splicing, via spliceosome"/>
    <property type="evidence" value="ECO:0007669"/>
    <property type="project" value="EnsemblFungi"/>
</dbReference>
<dbReference type="PROSITE" id="PS00997">
    <property type="entry name" value="G10_1"/>
    <property type="match status" value="1"/>
</dbReference>
<accession>G0VEP2</accession>
<dbReference type="PANTHER" id="PTHR19411:SF0">
    <property type="entry name" value="PROTEIN BUD31 HOMOLOG"/>
    <property type="match status" value="1"/>
</dbReference>
<dbReference type="InParanoid" id="G0VEP2"/>
<reference evidence="4 5" key="1">
    <citation type="journal article" date="2011" name="Proc. Natl. Acad. Sci. U.S.A.">
        <title>Evolutionary erosion of yeast sex chromosomes by mating-type switching accidents.</title>
        <authorList>
            <person name="Gordon J.L."/>
            <person name="Armisen D."/>
            <person name="Proux-Wera E."/>
            <person name="Oheigeartaigh S.S."/>
            <person name="Byrne K.P."/>
            <person name="Wolfe K.H."/>
        </authorList>
    </citation>
    <scope>NUCLEOTIDE SEQUENCE [LARGE SCALE GENOMIC DNA]</scope>
    <source>
        <strain evidence="5">ATCC 76901 / BCRC 22586 / CBS 4309 / NBRC 1992 / NRRL Y-12630</strain>
    </source>
</reference>
<keyword evidence="5" id="KW-1185">Reference proteome</keyword>
<dbReference type="OrthoDB" id="277109at2759"/>
<dbReference type="HOGENOM" id="CLU_087132_1_1_1"/>